<name>A0A1W2DWP2_9SPHI</name>
<feature type="transmembrane region" description="Helical" evidence="8">
    <location>
        <begin position="170"/>
        <end position="191"/>
    </location>
</feature>
<comment type="similarity">
    <text evidence="2 7">Belongs to the major facilitator superfamily. Sugar transporter (TC 2.A.1.1) family.</text>
</comment>
<dbReference type="InterPro" id="IPR003663">
    <property type="entry name" value="Sugar/inositol_transpt"/>
</dbReference>
<protein>
    <submittedName>
        <fullName evidence="10">MFS transporter, SP family, arabinose:H+ symporter</fullName>
    </submittedName>
</protein>
<reference evidence="10 11" key="1">
    <citation type="submission" date="2017-04" db="EMBL/GenBank/DDBJ databases">
        <authorList>
            <person name="Afonso C.L."/>
            <person name="Miller P.J."/>
            <person name="Scott M.A."/>
            <person name="Spackman E."/>
            <person name="Goraichik I."/>
            <person name="Dimitrov K.M."/>
            <person name="Suarez D.L."/>
            <person name="Swayne D.E."/>
        </authorList>
    </citation>
    <scope>NUCLEOTIDE SEQUENCE [LARGE SCALE GENOMIC DNA]</scope>
    <source>
        <strain evidence="10 11">DSM 19625</strain>
    </source>
</reference>
<feature type="transmembrane region" description="Helical" evidence="8">
    <location>
        <begin position="407"/>
        <end position="427"/>
    </location>
</feature>
<keyword evidence="5 8" id="KW-1133">Transmembrane helix</keyword>
<evidence type="ECO:0000256" key="7">
    <source>
        <dbReference type="RuleBase" id="RU003346"/>
    </source>
</evidence>
<dbReference type="InterPro" id="IPR005829">
    <property type="entry name" value="Sugar_transporter_CS"/>
</dbReference>
<dbReference type="FunFam" id="1.20.1250.20:FF:000134">
    <property type="entry name" value="MFS sugar transporter protein"/>
    <property type="match status" value="1"/>
</dbReference>
<dbReference type="GO" id="GO:0016020">
    <property type="term" value="C:membrane"/>
    <property type="evidence" value="ECO:0007669"/>
    <property type="project" value="UniProtKB-SubCell"/>
</dbReference>
<dbReference type="PROSITE" id="PS50850">
    <property type="entry name" value="MFS"/>
    <property type="match status" value="1"/>
</dbReference>
<feature type="transmembrane region" description="Helical" evidence="8">
    <location>
        <begin position="250"/>
        <end position="272"/>
    </location>
</feature>
<evidence type="ECO:0000256" key="1">
    <source>
        <dbReference type="ARBA" id="ARBA00004141"/>
    </source>
</evidence>
<evidence type="ECO:0000256" key="8">
    <source>
        <dbReference type="SAM" id="Phobius"/>
    </source>
</evidence>
<accession>A0A1W2DWP2</accession>
<evidence type="ECO:0000259" key="9">
    <source>
        <dbReference type="PROSITE" id="PS50850"/>
    </source>
</evidence>
<dbReference type="GO" id="GO:0022857">
    <property type="term" value="F:transmembrane transporter activity"/>
    <property type="evidence" value="ECO:0007669"/>
    <property type="project" value="InterPro"/>
</dbReference>
<feature type="transmembrane region" description="Helical" evidence="8">
    <location>
        <begin position="381"/>
        <end position="401"/>
    </location>
</feature>
<dbReference type="PROSITE" id="PS00216">
    <property type="entry name" value="SUGAR_TRANSPORT_1"/>
    <property type="match status" value="2"/>
</dbReference>
<evidence type="ECO:0000256" key="5">
    <source>
        <dbReference type="ARBA" id="ARBA00022989"/>
    </source>
</evidence>
<organism evidence="10 11">
    <name type="scientific">Pedobacter nyackensis</name>
    <dbReference type="NCBI Taxonomy" id="475255"/>
    <lineage>
        <taxon>Bacteria</taxon>
        <taxon>Pseudomonadati</taxon>
        <taxon>Bacteroidota</taxon>
        <taxon>Sphingobacteriia</taxon>
        <taxon>Sphingobacteriales</taxon>
        <taxon>Sphingobacteriaceae</taxon>
        <taxon>Pedobacter</taxon>
    </lineage>
</organism>
<gene>
    <name evidence="10" type="ORF">SAMN04488101_108238</name>
</gene>
<dbReference type="NCBIfam" id="TIGR00879">
    <property type="entry name" value="SP"/>
    <property type="match status" value="1"/>
</dbReference>
<dbReference type="STRING" id="475255.SAMN04488101_108238"/>
<dbReference type="InterPro" id="IPR036259">
    <property type="entry name" value="MFS_trans_sf"/>
</dbReference>
<dbReference type="PANTHER" id="PTHR48020:SF12">
    <property type="entry name" value="PROTON MYO-INOSITOL COTRANSPORTER"/>
    <property type="match status" value="1"/>
</dbReference>
<dbReference type="PANTHER" id="PTHR48020">
    <property type="entry name" value="PROTON MYO-INOSITOL COTRANSPORTER"/>
    <property type="match status" value="1"/>
</dbReference>
<dbReference type="RefSeq" id="WP_084290355.1">
    <property type="nucleotide sequence ID" value="NZ_FWYB01000008.1"/>
</dbReference>
<dbReference type="Gene3D" id="1.20.1250.20">
    <property type="entry name" value="MFS general substrate transporter like domains"/>
    <property type="match status" value="2"/>
</dbReference>
<keyword evidence="11" id="KW-1185">Reference proteome</keyword>
<dbReference type="PROSITE" id="PS00217">
    <property type="entry name" value="SUGAR_TRANSPORT_2"/>
    <property type="match status" value="1"/>
</dbReference>
<evidence type="ECO:0000256" key="6">
    <source>
        <dbReference type="ARBA" id="ARBA00023136"/>
    </source>
</evidence>
<feature type="domain" description="Major facilitator superfamily (MFS) profile" evidence="9">
    <location>
        <begin position="16"/>
        <end position="435"/>
    </location>
</feature>
<dbReference type="SUPFAM" id="SSF103473">
    <property type="entry name" value="MFS general substrate transporter"/>
    <property type="match status" value="1"/>
</dbReference>
<feature type="transmembrane region" description="Helical" evidence="8">
    <location>
        <begin position="346"/>
        <end position="369"/>
    </location>
</feature>
<comment type="subcellular location">
    <subcellularLocation>
        <location evidence="1">Membrane</location>
        <topology evidence="1">Multi-pass membrane protein</topology>
    </subcellularLocation>
</comment>
<feature type="transmembrane region" description="Helical" evidence="8">
    <location>
        <begin position="141"/>
        <end position="158"/>
    </location>
</feature>
<keyword evidence="6 8" id="KW-0472">Membrane</keyword>
<dbReference type="AlphaFoldDB" id="A0A1W2DWP2"/>
<evidence type="ECO:0000256" key="2">
    <source>
        <dbReference type="ARBA" id="ARBA00010992"/>
    </source>
</evidence>
<dbReference type="PRINTS" id="PR00171">
    <property type="entry name" value="SUGRTRNSPORT"/>
</dbReference>
<dbReference type="InterPro" id="IPR005828">
    <property type="entry name" value="MFS_sugar_transport-like"/>
</dbReference>
<evidence type="ECO:0000313" key="11">
    <source>
        <dbReference type="Proteomes" id="UP000192678"/>
    </source>
</evidence>
<evidence type="ECO:0000256" key="4">
    <source>
        <dbReference type="ARBA" id="ARBA00022692"/>
    </source>
</evidence>
<feature type="transmembrane region" description="Helical" evidence="8">
    <location>
        <begin position="81"/>
        <end position="100"/>
    </location>
</feature>
<feature type="transmembrane region" description="Helical" evidence="8">
    <location>
        <begin position="316"/>
        <end position="340"/>
    </location>
</feature>
<dbReference type="OrthoDB" id="9783823at2"/>
<dbReference type="Pfam" id="PF00083">
    <property type="entry name" value="Sugar_tr"/>
    <property type="match status" value="1"/>
</dbReference>
<evidence type="ECO:0000256" key="3">
    <source>
        <dbReference type="ARBA" id="ARBA00022448"/>
    </source>
</evidence>
<keyword evidence="4 8" id="KW-0812">Transmembrane</keyword>
<evidence type="ECO:0000313" key="10">
    <source>
        <dbReference type="EMBL" id="SMD01995.1"/>
    </source>
</evidence>
<keyword evidence="3 7" id="KW-0813">Transport</keyword>
<dbReference type="Proteomes" id="UP000192678">
    <property type="component" value="Unassembled WGS sequence"/>
</dbReference>
<dbReference type="InterPro" id="IPR020846">
    <property type="entry name" value="MFS_dom"/>
</dbReference>
<feature type="transmembrane region" description="Helical" evidence="8">
    <location>
        <begin position="106"/>
        <end position="129"/>
    </location>
</feature>
<feature type="transmembrane region" description="Helical" evidence="8">
    <location>
        <begin position="287"/>
        <end position="309"/>
    </location>
</feature>
<proteinExistence type="inferred from homology"/>
<dbReference type="EMBL" id="FWYB01000008">
    <property type="protein sequence ID" value="SMD01995.1"/>
    <property type="molecule type" value="Genomic_DNA"/>
</dbReference>
<sequence>MKQSGVNLNQTYIVLVSMISALGGLLFGFDTAIISGTISYIQPYFELNEFSLGWAVSSILIGCALGALMAGKLSDIWGRRITLMICAFLFAATGIGTGLAKSLEVFVGFRILSGLAVGTAAMVGPMYIAETVPASLRGRMVSLYQLAIVSGILMAYLSNYLLSGIGENNWRWMFASQAFPSALFFLLLFFVPESPRWLVKKARSQEAQKILEKVGGIEYCRIEIVAIEESFQHETKEKLSTLWLPSYRSVLWIGIVIAVFQQITGINAIVYYAPEIIKYTGVSNENALLQTIGIGVMMFLFTLVAIWLVDKAGRRMLLLAGCAVMGLSLIGVAACFHFSYFDHYLVLIFLMLYIAGFSASLGAVTWVLLSEIFPNRIRALALSLSTLILWVADFAASFSFPVLNEKLGVAATLMIFAALCGIYFFYIKWKVPETKGQTLEALEKLLTK</sequence>
<feature type="transmembrane region" description="Helical" evidence="8">
    <location>
        <begin position="50"/>
        <end position="69"/>
    </location>
</feature>
<dbReference type="InterPro" id="IPR050814">
    <property type="entry name" value="Myo-inositol_Transporter"/>
</dbReference>
<feature type="transmembrane region" description="Helical" evidence="8">
    <location>
        <begin position="12"/>
        <end position="38"/>
    </location>
</feature>